<name>A0AAR5PBH2_DENPD</name>
<reference evidence="3" key="1">
    <citation type="journal article" date="2013" name="Genome Biol.">
        <title>Draft genome of the mountain pine beetle, Dendroctonus ponderosae Hopkins, a major forest pest.</title>
        <authorList>
            <person name="Keeling C.I."/>
            <person name="Yuen M.M."/>
            <person name="Liao N.Y."/>
            <person name="Docking T.R."/>
            <person name="Chan S.K."/>
            <person name="Taylor G.A."/>
            <person name="Palmquist D.L."/>
            <person name="Jackman S.D."/>
            <person name="Nguyen A."/>
            <person name="Li M."/>
            <person name="Henderson H."/>
            <person name="Janes J.K."/>
            <person name="Zhao Y."/>
            <person name="Pandoh P."/>
            <person name="Moore R."/>
            <person name="Sperling F.A."/>
            <person name="Huber D.P."/>
            <person name="Birol I."/>
            <person name="Jones S.J."/>
            <person name="Bohlmann J."/>
        </authorList>
    </citation>
    <scope>NUCLEOTIDE SEQUENCE</scope>
</reference>
<feature type="compositionally biased region" description="Basic residues" evidence="1">
    <location>
        <begin position="1"/>
        <end position="14"/>
    </location>
</feature>
<evidence type="ECO:0000313" key="3">
    <source>
        <dbReference type="Proteomes" id="UP000019118"/>
    </source>
</evidence>
<organism evidence="2 3">
    <name type="scientific">Dendroctonus ponderosae</name>
    <name type="common">Mountain pine beetle</name>
    <dbReference type="NCBI Taxonomy" id="77166"/>
    <lineage>
        <taxon>Eukaryota</taxon>
        <taxon>Metazoa</taxon>
        <taxon>Ecdysozoa</taxon>
        <taxon>Arthropoda</taxon>
        <taxon>Hexapoda</taxon>
        <taxon>Insecta</taxon>
        <taxon>Pterygota</taxon>
        <taxon>Neoptera</taxon>
        <taxon>Endopterygota</taxon>
        <taxon>Coleoptera</taxon>
        <taxon>Polyphaga</taxon>
        <taxon>Cucujiformia</taxon>
        <taxon>Curculionidae</taxon>
        <taxon>Scolytinae</taxon>
        <taxon>Dendroctonus</taxon>
    </lineage>
</organism>
<reference evidence="2" key="2">
    <citation type="submission" date="2024-08" db="UniProtKB">
        <authorList>
            <consortium name="EnsemblMetazoa"/>
        </authorList>
    </citation>
    <scope>IDENTIFICATION</scope>
</reference>
<feature type="region of interest" description="Disordered" evidence="1">
    <location>
        <begin position="1"/>
        <end position="30"/>
    </location>
</feature>
<evidence type="ECO:0000256" key="1">
    <source>
        <dbReference type="SAM" id="MobiDB-lite"/>
    </source>
</evidence>
<feature type="compositionally biased region" description="Polar residues" evidence="1">
    <location>
        <begin position="15"/>
        <end position="26"/>
    </location>
</feature>
<dbReference type="AlphaFoldDB" id="A0AAR5PBH2"/>
<dbReference type="Proteomes" id="UP000019118">
    <property type="component" value="Unassembled WGS sequence"/>
</dbReference>
<protein>
    <submittedName>
        <fullName evidence="2">Uncharacterized protein</fullName>
    </submittedName>
</protein>
<sequence length="144" mass="15953">MSSALKKIHNHKRVSSTGTTGNVSYSSDDDDNLEMETADVTIRDHVTRQLFSDRAGYEYSSVNTVSDKVRGLSVTDRNSSDSSMYSDLDIEKCDLEVISAFDLKDDNDSKSAASGSDQIDWSGSVEACKDQLVMGLQVSRYFHY</sequence>
<keyword evidence="3" id="KW-1185">Reference proteome</keyword>
<proteinExistence type="predicted"/>
<dbReference type="EnsemblMetazoa" id="XM_019902875.1">
    <property type="protein sequence ID" value="XP_019758434.1"/>
    <property type="gene ID" value="LOC109536589"/>
</dbReference>
<accession>A0AAR5PBH2</accession>
<evidence type="ECO:0000313" key="2">
    <source>
        <dbReference type="EnsemblMetazoa" id="XP_019758434.1"/>
    </source>
</evidence>